<reference evidence="2 3" key="1">
    <citation type="journal article" date="2018" name="IMA Fungus">
        <title>IMA Genome-F 9: Draft genome sequence of Annulohypoxylon stygium, Aspergillus mulundensis, Berkeleyomyces basicola (syn. Thielaviopsis basicola), Ceratocystis smalleyi, two Cercospora beticola strains, Coleophoma cylindrospora, Fusarium fracticaudum, Phialophora cf. hyalina, and Morchella septimelata.</title>
        <authorList>
            <person name="Wingfield B.D."/>
            <person name="Bills G.F."/>
            <person name="Dong Y."/>
            <person name="Huang W."/>
            <person name="Nel W.J."/>
            <person name="Swalarsk-Parry B.S."/>
            <person name="Vaghefi N."/>
            <person name="Wilken P.M."/>
            <person name="An Z."/>
            <person name="de Beer Z.W."/>
            <person name="De Vos L."/>
            <person name="Chen L."/>
            <person name="Duong T.A."/>
            <person name="Gao Y."/>
            <person name="Hammerbacher A."/>
            <person name="Kikkert J.R."/>
            <person name="Li Y."/>
            <person name="Li H."/>
            <person name="Li K."/>
            <person name="Li Q."/>
            <person name="Liu X."/>
            <person name="Ma X."/>
            <person name="Naidoo K."/>
            <person name="Pethybridge S.J."/>
            <person name="Sun J."/>
            <person name="Steenkamp E.T."/>
            <person name="van der Nest M.A."/>
            <person name="van Wyk S."/>
            <person name="Wingfield M.J."/>
            <person name="Xiong C."/>
            <person name="Yue Q."/>
            <person name="Zhang X."/>
        </authorList>
    </citation>
    <scope>NUCLEOTIDE SEQUENCE [LARGE SCALE GENOMIC DNA]</scope>
    <source>
        <strain evidence="2 3">BP 5553</strain>
    </source>
</reference>
<sequence length="491" mass="55301">MSQQPAAVAPSTNIPDLETIWYEPDPQKLRCPICEKQFTQSALIRTFRVGQTGGRSLESLGCSGVIATHLDRDIILYDRHLDCLLQYDIAFTGVSHVWDPQVWVAQMQNRRSPQPADVRRLAIESPIHVYEGLMRDKRDEDGEELWHDYFSVPQWTGEIKTCILATIHTIFSSAATTLFYFHDLSDDLVQKLRYGNSPLEHLQGMTGRPRQDDDRRLPALGEPSDPGFLGRLKEVWDEELKKHPSVFDLERKVEMGRNLVPWNLGPLGEVKAMRTTNFAMAYALLSKRGCRDQGDFLYAVSGIITARPKMLFRNDFLTELAELARGCIEAGDYSHPLIMLGSADPRAHRNYAELGEQTSNPDSIEAPSFDADRQTVALGLEKMCTVALARHANGGVETGDAMKDFARRAALTLELTGPNLNDFVASLGTRLYGANQDIMMEALKTANSLDAVEKALCTRFNNPECRYGSWPRRRRVACQRLIAVDHHQRRA</sequence>
<keyword evidence="3" id="KW-1185">Reference proteome</keyword>
<evidence type="ECO:0000313" key="2">
    <source>
        <dbReference type="EMBL" id="RDL41433.1"/>
    </source>
</evidence>
<name>A0A370U105_9HELO</name>
<organism evidence="2 3">
    <name type="scientific">Venustampulla echinocandica</name>
    <dbReference type="NCBI Taxonomy" id="2656787"/>
    <lineage>
        <taxon>Eukaryota</taxon>
        <taxon>Fungi</taxon>
        <taxon>Dikarya</taxon>
        <taxon>Ascomycota</taxon>
        <taxon>Pezizomycotina</taxon>
        <taxon>Leotiomycetes</taxon>
        <taxon>Helotiales</taxon>
        <taxon>Pleuroascaceae</taxon>
        <taxon>Venustampulla</taxon>
    </lineage>
</organism>
<evidence type="ECO:0000256" key="1">
    <source>
        <dbReference type="SAM" id="MobiDB-lite"/>
    </source>
</evidence>
<comment type="caution">
    <text evidence="2">The sequence shown here is derived from an EMBL/GenBank/DDBJ whole genome shotgun (WGS) entry which is preliminary data.</text>
</comment>
<dbReference type="AlphaFoldDB" id="A0A370U105"/>
<dbReference type="RefSeq" id="XP_031874089.1">
    <property type="nucleotide sequence ID" value="XM_032010035.1"/>
</dbReference>
<evidence type="ECO:0000313" key="3">
    <source>
        <dbReference type="Proteomes" id="UP000254866"/>
    </source>
</evidence>
<dbReference type="OrthoDB" id="5382128at2759"/>
<proteinExistence type="predicted"/>
<dbReference type="EMBL" id="NPIC01000001">
    <property type="protein sequence ID" value="RDL41433.1"/>
    <property type="molecule type" value="Genomic_DNA"/>
</dbReference>
<accession>A0A370U105</accession>
<feature type="region of interest" description="Disordered" evidence="1">
    <location>
        <begin position="200"/>
        <end position="222"/>
    </location>
</feature>
<dbReference type="Proteomes" id="UP000254866">
    <property type="component" value="Unassembled WGS sequence"/>
</dbReference>
<dbReference type="GeneID" id="43594261"/>
<gene>
    <name evidence="2" type="ORF">BP5553_01412</name>
</gene>
<evidence type="ECO:0008006" key="4">
    <source>
        <dbReference type="Google" id="ProtNLM"/>
    </source>
</evidence>
<protein>
    <recommendedName>
        <fullName evidence="4">Heterokaryon incompatibility domain-containing protein</fullName>
    </recommendedName>
</protein>